<evidence type="ECO:0000313" key="10">
    <source>
        <dbReference type="Proteomes" id="UP001596378"/>
    </source>
</evidence>
<accession>A0ABW2F4Z5</accession>
<proteinExistence type="inferred from homology"/>
<keyword evidence="6 7" id="KW-0472">Membrane</keyword>
<feature type="transmembrane region" description="Helical" evidence="7">
    <location>
        <begin position="183"/>
        <end position="206"/>
    </location>
</feature>
<keyword evidence="3" id="KW-1003">Cell membrane</keyword>
<feature type="domain" description="ABC transmembrane type-1" evidence="8">
    <location>
        <begin position="75"/>
        <end position="272"/>
    </location>
</feature>
<comment type="similarity">
    <text evidence="7">Belongs to the binding-protein-dependent transport system permease family.</text>
</comment>
<dbReference type="SUPFAM" id="SSF161098">
    <property type="entry name" value="MetI-like"/>
    <property type="match status" value="1"/>
</dbReference>
<evidence type="ECO:0000313" key="9">
    <source>
        <dbReference type="EMBL" id="MFC7148296.1"/>
    </source>
</evidence>
<dbReference type="Gene3D" id="1.10.3720.10">
    <property type="entry name" value="MetI-like"/>
    <property type="match status" value="1"/>
</dbReference>
<feature type="transmembrane region" description="Helical" evidence="7">
    <location>
        <begin position="111"/>
        <end position="132"/>
    </location>
</feature>
<evidence type="ECO:0000256" key="2">
    <source>
        <dbReference type="ARBA" id="ARBA00022448"/>
    </source>
</evidence>
<evidence type="ECO:0000256" key="5">
    <source>
        <dbReference type="ARBA" id="ARBA00022989"/>
    </source>
</evidence>
<keyword evidence="2 7" id="KW-0813">Transport</keyword>
<comment type="caution">
    <text evidence="9">The sequence shown here is derived from an EMBL/GenBank/DDBJ whole genome shotgun (WGS) entry which is preliminary data.</text>
</comment>
<feature type="transmembrane region" description="Helical" evidence="7">
    <location>
        <begin position="75"/>
        <end position="99"/>
    </location>
</feature>
<dbReference type="EMBL" id="JBHTAI010000004">
    <property type="protein sequence ID" value="MFC7148296.1"/>
    <property type="molecule type" value="Genomic_DNA"/>
</dbReference>
<dbReference type="Pfam" id="PF00528">
    <property type="entry name" value="BPD_transp_1"/>
    <property type="match status" value="1"/>
</dbReference>
<gene>
    <name evidence="9" type="ORF">ACFQMJ_07095</name>
</gene>
<sequence>MGLERDWGTKAWTGFIYGFLVFFSLLALIPFISIIAGSFTSATELAKRGFVLIPTEFSLEAYHYIFSAPTIPRSMLVSILVTVFGTLINLLLTSLMAYPLSRRDLPGRRQIMFLVVFAMLFNGGMIPTFIVVKSLGLIDTYWSLVLPIAIIAFNLIILRSFFQQLPEGLEEAAKIDGCNDLVILFRIVLPLSMPALATLALFYGVMHWNSFFNAILYINDADKWPVQVWLRQIVLMSTGGFTDTSAEGVVPPSQTIKMAVIVVSTLPIMLIYPFLQKHFAKGALIGSVKG</sequence>
<evidence type="ECO:0000256" key="3">
    <source>
        <dbReference type="ARBA" id="ARBA00022475"/>
    </source>
</evidence>
<dbReference type="InterPro" id="IPR000515">
    <property type="entry name" value="MetI-like"/>
</dbReference>
<comment type="subcellular location">
    <subcellularLocation>
        <location evidence="1 7">Cell membrane</location>
        <topology evidence="1 7">Multi-pass membrane protein</topology>
    </subcellularLocation>
</comment>
<dbReference type="RefSeq" id="WP_378045450.1">
    <property type="nucleotide sequence ID" value="NZ_JBHMDN010000007.1"/>
</dbReference>
<keyword evidence="4 7" id="KW-0812">Transmembrane</keyword>
<dbReference type="Proteomes" id="UP001596378">
    <property type="component" value="Unassembled WGS sequence"/>
</dbReference>
<organism evidence="9 10">
    <name type="scientific">Cohnella cellulosilytica</name>
    <dbReference type="NCBI Taxonomy" id="986710"/>
    <lineage>
        <taxon>Bacteria</taxon>
        <taxon>Bacillati</taxon>
        <taxon>Bacillota</taxon>
        <taxon>Bacilli</taxon>
        <taxon>Bacillales</taxon>
        <taxon>Paenibacillaceae</taxon>
        <taxon>Cohnella</taxon>
    </lineage>
</organism>
<feature type="transmembrane region" description="Helical" evidence="7">
    <location>
        <begin position="144"/>
        <end position="162"/>
    </location>
</feature>
<feature type="transmembrane region" description="Helical" evidence="7">
    <location>
        <begin position="256"/>
        <end position="275"/>
    </location>
</feature>
<dbReference type="InterPro" id="IPR035906">
    <property type="entry name" value="MetI-like_sf"/>
</dbReference>
<evidence type="ECO:0000256" key="4">
    <source>
        <dbReference type="ARBA" id="ARBA00022692"/>
    </source>
</evidence>
<protein>
    <submittedName>
        <fullName evidence="9">Carbohydrate ABC transporter permease</fullName>
    </submittedName>
</protein>
<name>A0ABW2F4Z5_9BACL</name>
<reference evidence="10" key="1">
    <citation type="journal article" date="2019" name="Int. J. Syst. Evol. Microbiol.">
        <title>The Global Catalogue of Microorganisms (GCM) 10K type strain sequencing project: providing services to taxonomists for standard genome sequencing and annotation.</title>
        <authorList>
            <consortium name="The Broad Institute Genomics Platform"/>
            <consortium name="The Broad Institute Genome Sequencing Center for Infectious Disease"/>
            <person name="Wu L."/>
            <person name="Ma J."/>
        </authorList>
    </citation>
    <scope>NUCLEOTIDE SEQUENCE [LARGE SCALE GENOMIC DNA]</scope>
    <source>
        <strain evidence="10">KCTC 12907</strain>
    </source>
</reference>
<dbReference type="CDD" id="cd06261">
    <property type="entry name" value="TM_PBP2"/>
    <property type="match status" value="1"/>
</dbReference>
<evidence type="ECO:0000259" key="8">
    <source>
        <dbReference type="PROSITE" id="PS50928"/>
    </source>
</evidence>
<evidence type="ECO:0000256" key="7">
    <source>
        <dbReference type="RuleBase" id="RU363032"/>
    </source>
</evidence>
<feature type="transmembrane region" description="Helical" evidence="7">
    <location>
        <begin position="12"/>
        <end position="36"/>
    </location>
</feature>
<keyword evidence="5 7" id="KW-1133">Transmembrane helix</keyword>
<evidence type="ECO:0000256" key="6">
    <source>
        <dbReference type="ARBA" id="ARBA00023136"/>
    </source>
</evidence>
<dbReference type="PANTHER" id="PTHR43744:SF9">
    <property type="entry name" value="POLYGALACTURONAN_RHAMNOGALACTURONAN TRANSPORT SYSTEM PERMEASE PROTEIN YTCP"/>
    <property type="match status" value="1"/>
</dbReference>
<dbReference type="PROSITE" id="PS50928">
    <property type="entry name" value="ABC_TM1"/>
    <property type="match status" value="1"/>
</dbReference>
<dbReference type="PANTHER" id="PTHR43744">
    <property type="entry name" value="ABC TRANSPORTER PERMEASE PROTEIN MG189-RELATED-RELATED"/>
    <property type="match status" value="1"/>
</dbReference>
<evidence type="ECO:0000256" key="1">
    <source>
        <dbReference type="ARBA" id="ARBA00004651"/>
    </source>
</evidence>
<keyword evidence="10" id="KW-1185">Reference proteome</keyword>